<evidence type="ECO:0000313" key="3">
    <source>
        <dbReference type="Proteomes" id="UP000579523"/>
    </source>
</evidence>
<organism evidence="2 3">
    <name type="scientific">Streptomyces griseomycini</name>
    <dbReference type="NCBI Taxonomy" id="66895"/>
    <lineage>
        <taxon>Bacteria</taxon>
        <taxon>Bacillati</taxon>
        <taxon>Actinomycetota</taxon>
        <taxon>Actinomycetes</taxon>
        <taxon>Kitasatosporales</taxon>
        <taxon>Streptomycetaceae</taxon>
        <taxon>Streptomyces</taxon>
    </lineage>
</organism>
<sequence>MRAFGLPSLVDALSAGGLADSVCDVAERGPEPEQSSRHSSGPGGQEWYAVTAAEFRDAVPGSTEGYRPEASGSVTASL</sequence>
<proteinExistence type="predicted"/>
<comment type="caution">
    <text evidence="2">The sequence shown here is derived from an EMBL/GenBank/DDBJ whole genome shotgun (WGS) entry which is preliminary data.</text>
</comment>
<feature type="region of interest" description="Disordered" evidence="1">
    <location>
        <begin position="59"/>
        <end position="78"/>
    </location>
</feature>
<dbReference type="AlphaFoldDB" id="A0A7W7M0J8"/>
<evidence type="ECO:0000256" key="1">
    <source>
        <dbReference type="SAM" id="MobiDB-lite"/>
    </source>
</evidence>
<reference evidence="2 3" key="1">
    <citation type="submission" date="2020-08" db="EMBL/GenBank/DDBJ databases">
        <title>Genomic Encyclopedia of Type Strains, Phase III (KMG-III): the genomes of soil and plant-associated and newly described type strains.</title>
        <authorList>
            <person name="Whitman W."/>
        </authorList>
    </citation>
    <scope>NUCLEOTIDE SEQUENCE [LARGE SCALE GENOMIC DNA]</scope>
    <source>
        <strain evidence="2 3">CECT 3273</strain>
    </source>
</reference>
<gene>
    <name evidence="2" type="ORF">FHS37_003206</name>
</gene>
<feature type="compositionally biased region" description="Basic and acidic residues" evidence="1">
    <location>
        <begin position="26"/>
        <end position="36"/>
    </location>
</feature>
<dbReference type="Proteomes" id="UP000579523">
    <property type="component" value="Unassembled WGS sequence"/>
</dbReference>
<keyword evidence="3" id="KW-1185">Reference proteome</keyword>
<evidence type="ECO:0000313" key="2">
    <source>
        <dbReference type="EMBL" id="MBB4899146.1"/>
    </source>
</evidence>
<protein>
    <submittedName>
        <fullName evidence="2">Uncharacterized protein</fullName>
    </submittedName>
</protein>
<dbReference type="EMBL" id="JACHJI010000005">
    <property type="protein sequence ID" value="MBB4899146.1"/>
    <property type="molecule type" value="Genomic_DNA"/>
</dbReference>
<accession>A0A7W7M0J8</accession>
<name>A0A7W7M0J8_9ACTN</name>
<feature type="region of interest" description="Disordered" evidence="1">
    <location>
        <begin position="26"/>
        <end position="47"/>
    </location>
</feature>